<dbReference type="PROSITE" id="PS51318">
    <property type="entry name" value="TAT"/>
    <property type="match status" value="1"/>
</dbReference>
<organism evidence="2 3">
    <name type="scientific">Paraburkholderia bryophila</name>
    <dbReference type="NCBI Taxonomy" id="420952"/>
    <lineage>
        <taxon>Bacteria</taxon>
        <taxon>Pseudomonadati</taxon>
        <taxon>Pseudomonadota</taxon>
        <taxon>Betaproteobacteria</taxon>
        <taxon>Burkholderiales</taxon>
        <taxon>Burkholderiaceae</taxon>
        <taxon>Paraburkholderia</taxon>
    </lineage>
</organism>
<dbReference type="GO" id="GO:0033717">
    <property type="term" value="F:gluconate 2-dehydrogenase (acceptor) activity"/>
    <property type="evidence" value="ECO:0007669"/>
    <property type="project" value="UniProtKB-EC"/>
</dbReference>
<accession>A0A7Z0BBB6</accession>
<feature type="signal peptide" evidence="1">
    <location>
        <begin position="1"/>
        <end position="20"/>
    </location>
</feature>
<dbReference type="InterPro" id="IPR006311">
    <property type="entry name" value="TAT_signal"/>
</dbReference>
<keyword evidence="1" id="KW-0732">Signal</keyword>
<dbReference type="RefSeq" id="WP_179746517.1">
    <property type="nucleotide sequence ID" value="NZ_JACCAS010000002.1"/>
</dbReference>
<dbReference type="Pfam" id="PF13618">
    <property type="entry name" value="Gluconate_2-dh3"/>
    <property type="match status" value="1"/>
</dbReference>
<evidence type="ECO:0000313" key="2">
    <source>
        <dbReference type="EMBL" id="NYH27198.1"/>
    </source>
</evidence>
<protein>
    <submittedName>
        <fullName evidence="2">Gluconate 2-dehydrogenase gamma chain</fullName>
        <ecNumber evidence="2">1.1.99.3</ecNumber>
    </submittedName>
</protein>
<dbReference type="AlphaFoldDB" id="A0A7Z0BBB6"/>
<evidence type="ECO:0000313" key="3">
    <source>
        <dbReference type="Proteomes" id="UP000540929"/>
    </source>
</evidence>
<keyword evidence="3" id="KW-1185">Reference proteome</keyword>
<dbReference type="EC" id="1.1.99.3" evidence="2"/>
<dbReference type="EMBL" id="JACCAS010000002">
    <property type="protein sequence ID" value="NYH27198.1"/>
    <property type="molecule type" value="Genomic_DNA"/>
</dbReference>
<feature type="chain" id="PRO_5030864673" evidence="1">
    <location>
        <begin position="21"/>
        <end position="231"/>
    </location>
</feature>
<evidence type="ECO:0000256" key="1">
    <source>
        <dbReference type="SAM" id="SignalP"/>
    </source>
</evidence>
<comment type="caution">
    <text evidence="2">The sequence shown here is derived from an EMBL/GenBank/DDBJ whole genome shotgun (WGS) entry which is preliminary data.</text>
</comment>
<dbReference type="InterPro" id="IPR027056">
    <property type="entry name" value="Gluconate_2DH_su3"/>
</dbReference>
<sequence length="231" mass="25032">MKPIGISPGRRAFMRSVASAAPAAVAIGAGVAGVMANSTAGSEAPFQPRYFAAVEWRLLVGLVDRLIPADSEGPGALEAGVPEFIDLQMNTPYGYGALWYMHGPFVAGPATLGYQLEYSPRAMYRVALAGLDQQLRKQFSRHFDELDSATRDSVIGQLEQGKLDIGAAPAADFFNQLLQNTHEGYFCDPKHGGNRDMAAWKMINFPGARADYIDWVEQYGKRYPLGPVSSA</sequence>
<proteinExistence type="predicted"/>
<dbReference type="Proteomes" id="UP000540929">
    <property type="component" value="Unassembled WGS sequence"/>
</dbReference>
<name>A0A7Z0BBB6_9BURK</name>
<keyword evidence="2" id="KW-0560">Oxidoreductase</keyword>
<reference evidence="2 3" key="1">
    <citation type="submission" date="2020-07" db="EMBL/GenBank/DDBJ databases">
        <title>Exploring microbial biodiversity for novel pathways involved in the catabolism of aromatic compounds derived from lignin.</title>
        <authorList>
            <person name="Elkins J."/>
        </authorList>
    </citation>
    <scope>NUCLEOTIDE SEQUENCE [LARGE SCALE GENOMIC DNA]</scope>
    <source>
        <strain evidence="2 3">H2C3C</strain>
    </source>
</reference>
<gene>
    <name evidence="2" type="ORF">GGD40_006769</name>
</gene>